<proteinExistence type="predicted"/>
<keyword evidence="2" id="KW-1185">Reference proteome</keyword>
<reference evidence="1 2" key="1">
    <citation type="journal article" date="2018" name="Nat. Genet.">
        <title>The Rosa genome provides new insights in the design of modern roses.</title>
        <authorList>
            <person name="Bendahmane M."/>
        </authorList>
    </citation>
    <scope>NUCLEOTIDE SEQUENCE [LARGE SCALE GENOMIC DNA]</scope>
    <source>
        <strain evidence="2">cv. Old Blush</strain>
    </source>
</reference>
<name>A0A2P6Q3R8_ROSCH</name>
<evidence type="ECO:0000313" key="1">
    <source>
        <dbReference type="EMBL" id="PRQ28822.1"/>
    </source>
</evidence>
<organism evidence="1 2">
    <name type="scientific">Rosa chinensis</name>
    <name type="common">China rose</name>
    <dbReference type="NCBI Taxonomy" id="74649"/>
    <lineage>
        <taxon>Eukaryota</taxon>
        <taxon>Viridiplantae</taxon>
        <taxon>Streptophyta</taxon>
        <taxon>Embryophyta</taxon>
        <taxon>Tracheophyta</taxon>
        <taxon>Spermatophyta</taxon>
        <taxon>Magnoliopsida</taxon>
        <taxon>eudicotyledons</taxon>
        <taxon>Gunneridae</taxon>
        <taxon>Pentapetalae</taxon>
        <taxon>rosids</taxon>
        <taxon>fabids</taxon>
        <taxon>Rosales</taxon>
        <taxon>Rosaceae</taxon>
        <taxon>Rosoideae</taxon>
        <taxon>Rosoideae incertae sedis</taxon>
        <taxon>Rosa</taxon>
    </lineage>
</organism>
<evidence type="ECO:0000313" key="2">
    <source>
        <dbReference type="Proteomes" id="UP000238479"/>
    </source>
</evidence>
<sequence>MSGISTRGLTWLISSWSKEWLVRFHLIDRQARWIPVWRLSPQ</sequence>
<gene>
    <name evidence="1" type="ORF">RchiOBHm_Chr5g0007131</name>
</gene>
<dbReference type="EMBL" id="PDCK01000043">
    <property type="protein sequence ID" value="PRQ28822.1"/>
    <property type="molecule type" value="Genomic_DNA"/>
</dbReference>
<accession>A0A2P6Q3R8</accession>
<comment type="caution">
    <text evidence="1">The sequence shown here is derived from an EMBL/GenBank/DDBJ whole genome shotgun (WGS) entry which is preliminary data.</text>
</comment>
<dbReference type="Gramene" id="PRQ28822">
    <property type="protein sequence ID" value="PRQ28822"/>
    <property type="gene ID" value="RchiOBHm_Chr5g0007131"/>
</dbReference>
<dbReference type="Proteomes" id="UP000238479">
    <property type="component" value="Chromosome 5"/>
</dbReference>
<dbReference type="AlphaFoldDB" id="A0A2P6Q3R8"/>
<protein>
    <submittedName>
        <fullName evidence="1">Uncharacterized protein</fullName>
    </submittedName>
</protein>